<dbReference type="OrthoDB" id="5444178at2"/>
<dbReference type="InterPro" id="IPR044398">
    <property type="entry name" value="Globin-sensor_dom"/>
</dbReference>
<dbReference type="InterPro" id="IPR004358">
    <property type="entry name" value="Sig_transdc_His_kin-like_C"/>
</dbReference>
<keyword evidence="3" id="KW-0597">Phosphoprotein</keyword>
<dbReference type="InterPro" id="IPR003661">
    <property type="entry name" value="HisK_dim/P_dom"/>
</dbReference>
<dbReference type="PANTHER" id="PTHR42878:SF7">
    <property type="entry name" value="SENSOR HISTIDINE KINASE GLRK"/>
    <property type="match status" value="1"/>
</dbReference>
<dbReference type="InterPro" id="IPR009050">
    <property type="entry name" value="Globin-like_sf"/>
</dbReference>
<dbReference type="SUPFAM" id="SSF47384">
    <property type="entry name" value="Homodimeric domain of signal transducing histidine kinase"/>
    <property type="match status" value="1"/>
</dbReference>
<keyword evidence="11" id="KW-1185">Reference proteome</keyword>
<dbReference type="Gene3D" id="1.10.287.130">
    <property type="match status" value="1"/>
</dbReference>
<organism evidence="10 11">
    <name type="scientific">Desulfonatronum thiosulfatophilum</name>
    <dbReference type="NCBI Taxonomy" id="617002"/>
    <lineage>
        <taxon>Bacteria</taxon>
        <taxon>Pseudomonadati</taxon>
        <taxon>Thermodesulfobacteriota</taxon>
        <taxon>Desulfovibrionia</taxon>
        <taxon>Desulfovibrionales</taxon>
        <taxon>Desulfonatronaceae</taxon>
        <taxon>Desulfonatronum</taxon>
    </lineage>
</organism>
<evidence type="ECO:0000256" key="6">
    <source>
        <dbReference type="ARBA" id="ARBA00022777"/>
    </source>
</evidence>
<dbReference type="STRING" id="617002.SAMN05660653_01560"/>
<protein>
    <recommendedName>
        <fullName evidence="2">histidine kinase</fullName>
        <ecNumber evidence="2">2.7.13.3</ecNumber>
    </recommendedName>
</protein>
<evidence type="ECO:0000313" key="11">
    <source>
        <dbReference type="Proteomes" id="UP000198771"/>
    </source>
</evidence>
<dbReference type="RefSeq" id="WP_092119650.1">
    <property type="nucleotide sequence ID" value="NZ_FMXO01000008.1"/>
</dbReference>
<dbReference type="InterPro" id="IPR003594">
    <property type="entry name" value="HATPase_dom"/>
</dbReference>
<dbReference type="GO" id="GO:0020037">
    <property type="term" value="F:heme binding"/>
    <property type="evidence" value="ECO:0007669"/>
    <property type="project" value="InterPro"/>
</dbReference>
<keyword evidence="4" id="KW-0808">Transferase</keyword>
<gene>
    <name evidence="10" type="ORF">SAMN05660653_01560</name>
</gene>
<dbReference type="InterPro" id="IPR039379">
    <property type="entry name" value="Protoglobin_sensor_dom"/>
</dbReference>
<dbReference type="SUPFAM" id="SSF55874">
    <property type="entry name" value="ATPase domain of HSP90 chaperone/DNA topoisomerase II/histidine kinase"/>
    <property type="match status" value="1"/>
</dbReference>
<evidence type="ECO:0000256" key="8">
    <source>
        <dbReference type="ARBA" id="ARBA00023012"/>
    </source>
</evidence>
<dbReference type="EC" id="2.7.13.3" evidence="2"/>
<dbReference type="GO" id="GO:0030295">
    <property type="term" value="F:protein kinase activator activity"/>
    <property type="evidence" value="ECO:0007669"/>
    <property type="project" value="TreeGrafter"/>
</dbReference>
<dbReference type="Gene3D" id="1.10.490.10">
    <property type="entry name" value="Globins"/>
    <property type="match status" value="1"/>
</dbReference>
<evidence type="ECO:0000256" key="4">
    <source>
        <dbReference type="ARBA" id="ARBA00022679"/>
    </source>
</evidence>
<dbReference type="Gene3D" id="3.30.565.10">
    <property type="entry name" value="Histidine kinase-like ATPase, C-terminal domain"/>
    <property type="match status" value="1"/>
</dbReference>
<dbReference type="GO" id="GO:0000156">
    <property type="term" value="F:phosphorelay response regulator activity"/>
    <property type="evidence" value="ECO:0007669"/>
    <property type="project" value="TreeGrafter"/>
</dbReference>
<dbReference type="CDD" id="cd00082">
    <property type="entry name" value="HisKA"/>
    <property type="match status" value="1"/>
</dbReference>
<keyword evidence="7" id="KW-0067">ATP-binding</keyword>
<dbReference type="PROSITE" id="PS50109">
    <property type="entry name" value="HIS_KIN"/>
    <property type="match status" value="1"/>
</dbReference>
<accession>A0A1G6CJ37</accession>
<keyword evidence="5" id="KW-0547">Nucleotide-binding</keyword>
<proteinExistence type="predicted"/>
<evidence type="ECO:0000256" key="2">
    <source>
        <dbReference type="ARBA" id="ARBA00012438"/>
    </source>
</evidence>
<dbReference type="Proteomes" id="UP000198771">
    <property type="component" value="Unassembled WGS sequence"/>
</dbReference>
<dbReference type="SUPFAM" id="SSF46458">
    <property type="entry name" value="Globin-like"/>
    <property type="match status" value="1"/>
</dbReference>
<dbReference type="EMBL" id="FMXO01000008">
    <property type="protein sequence ID" value="SDB32785.1"/>
    <property type="molecule type" value="Genomic_DNA"/>
</dbReference>
<sequence>MPSGISASLNKAAFAGMPAPLDRLRSFQNQLGVVEEDFARINAFSEVFLPEKIEFAHRIFDHFHSIPATRIILDHGPSQERMIQVWSHWYESFFRNRNEEAFLVSQWRSGLNHVAAGIDHRYISLAYALVRKFIREIAAAKFEPDEGIQALDLMDRVLDLCLLVETDAFITSLTKCDHEIIRGIAHQVRNPLMVIGGNVLRLRRQIPQDDPKQGVYDTMLLEANRLERMVRNVATYNEVFQREPQAVSCDLEACLKTVVQELHPAETFSIDIRLDSDHPTVLADTDDLRIIFFHLLQNSLENVMDVHPPMIRVTSEQSANNQKFLDVSIFNNGPAPDPDSLESLFTPFFSTKALGTGFGLPIARLAVRKNLGHLSLHSEPGVGTTCLVTLPVS</sequence>
<dbReference type="Pfam" id="PF00512">
    <property type="entry name" value="HisKA"/>
    <property type="match status" value="1"/>
</dbReference>
<keyword evidence="6 10" id="KW-0418">Kinase</keyword>
<feature type="domain" description="Histidine kinase" evidence="9">
    <location>
        <begin position="183"/>
        <end position="393"/>
    </location>
</feature>
<reference evidence="10 11" key="1">
    <citation type="submission" date="2016-10" db="EMBL/GenBank/DDBJ databases">
        <authorList>
            <person name="de Groot N.N."/>
        </authorList>
    </citation>
    <scope>NUCLEOTIDE SEQUENCE [LARGE SCALE GENOMIC DNA]</scope>
    <source>
        <strain evidence="10 11">ASO4-2</strain>
    </source>
</reference>
<dbReference type="InterPro" id="IPR012292">
    <property type="entry name" value="Globin/Proto"/>
</dbReference>
<dbReference type="GO" id="GO:0019825">
    <property type="term" value="F:oxygen binding"/>
    <property type="evidence" value="ECO:0007669"/>
    <property type="project" value="InterPro"/>
</dbReference>
<comment type="catalytic activity">
    <reaction evidence="1">
        <text>ATP + protein L-histidine = ADP + protein N-phospho-L-histidine.</text>
        <dbReference type="EC" id="2.7.13.3"/>
    </reaction>
</comment>
<dbReference type="InterPro" id="IPR036097">
    <property type="entry name" value="HisK_dim/P_sf"/>
</dbReference>
<evidence type="ECO:0000256" key="3">
    <source>
        <dbReference type="ARBA" id="ARBA00022553"/>
    </source>
</evidence>
<evidence type="ECO:0000256" key="1">
    <source>
        <dbReference type="ARBA" id="ARBA00000085"/>
    </source>
</evidence>
<dbReference type="PRINTS" id="PR00344">
    <property type="entry name" value="BCTRLSENSOR"/>
</dbReference>
<evidence type="ECO:0000259" key="9">
    <source>
        <dbReference type="PROSITE" id="PS50109"/>
    </source>
</evidence>
<name>A0A1G6CJ37_9BACT</name>
<dbReference type="CDD" id="cd01068">
    <property type="entry name" value="globin_sensor"/>
    <property type="match status" value="1"/>
</dbReference>
<dbReference type="AlphaFoldDB" id="A0A1G6CJ37"/>
<evidence type="ECO:0000313" key="10">
    <source>
        <dbReference type="EMBL" id="SDB32785.1"/>
    </source>
</evidence>
<evidence type="ECO:0000256" key="7">
    <source>
        <dbReference type="ARBA" id="ARBA00022840"/>
    </source>
</evidence>
<dbReference type="GO" id="GO:0005524">
    <property type="term" value="F:ATP binding"/>
    <property type="evidence" value="ECO:0007669"/>
    <property type="project" value="UniProtKB-KW"/>
</dbReference>
<dbReference type="GO" id="GO:0000155">
    <property type="term" value="F:phosphorelay sensor kinase activity"/>
    <property type="evidence" value="ECO:0007669"/>
    <property type="project" value="InterPro"/>
</dbReference>
<dbReference type="Pfam" id="PF11563">
    <property type="entry name" value="Protoglobin"/>
    <property type="match status" value="1"/>
</dbReference>
<dbReference type="SMART" id="SM00387">
    <property type="entry name" value="HATPase_c"/>
    <property type="match status" value="1"/>
</dbReference>
<dbReference type="GO" id="GO:0007234">
    <property type="term" value="P:osmosensory signaling via phosphorelay pathway"/>
    <property type="evidence" value="ECO:0007669"/>
    <property type="project" value="TreeGrafter"/>
</dbReference>
<evidence type="ECO:0000256" key="5">
    <source>
        <dbReference type="ARBA" id="ARBA00022741"/>
    </source>
</evidence>
<keyword evidence="8" id="KW-0902">Two-component regulatory system</keyword>
<dbReference type="InterPro" id="IPR005467">
    <property type="entry name" value="His_kinase_dom"/>
</dbReference>
<dbReference type="Pfam" id="PF02518">
    <property type="entry name" value="HATPase_c"/>
    <property type="match status" value="1"/>
</dbReference>
<dbReference type="InterPro" id="IPR050351">
    <property type="entry name" value="BphY/WalK/GraS-like"/>
</dbReference>
<dbReference type="PANTHER" id="PTHR42878">
    <property type="entry name" value="TWO-COMPONENT HISTIDINE KINASE"/>
    <property type="match status" value="1"/>
</dbReference>
<dbReference type="InterPro" id="IPR036890">
    <property type="entry name" value="HATPase_C_sf"/>
</dbReference>